<evidence type="ECO:0000313" key="1">
    <source>
        <dbReference type="EMBL" id="JAP14925.1"/>
    </source>
</evidence>
<protein>
    <submittedName>
        <fullName evidence="1">Putative ovule protein</fullName>
    </submittedName>
</protein>
<organism evidence="1">
    <name type="scientific">Solanum chacoense</name>
    <name type="common">Chaco potato</name>
    <dbReference type="NCBI Taxonomy" id="4108"/>
    <lineage>
        <taxon>Eukaryota</taxon>
        <taxon>Viridiplantae</taxon>
        <taxon>Streptophyta</taxon>
        <taxon>Embryophyta</taxon>
        <taxon>Tracheophyta</taxon>
        <taxon>Spermatophyta</taxon>
        <taxon>Magnoliopsida</taxon>
        <taxon>eudicotyledons</taxon>
        <taxon>Gunneridae</taxon>
        <taxon>Pentapetalae</taxon>
        <taxon>asterids</taxon>
        <taxon>lamiids</taxon>
        <taxon>Solanales</taxon>
        <taxon>Solanaceae</taxon>
        <taxon>Solanoideae</taxon>
        <taxon>Solaneae</taxon>
        <taxon>Solanum</taxon>
    </lineage>
</organism>
<name>A0A0V0H419_SOLCH</name>
<dbReference type="EMBL" id="GEDG01025889">
    <property type="protein sequence ID" value="JAP14925.1"/>
    <property type="molecule type" value="Transcribed_RNA"/>
</dbReference>
<feature type="non-terminal residue" evidence="1">
    <location>
        <position position="1"/>
    </location>
</feature>
<proteinExistence type="predicted"/>
<accession>A0A0V0H419</accession>
<sequence length="63" mass="7331">PISFKFVKSFYSLITKLYLSQHAFSHCQLYVALPIGISMSITRVFVMTEQPKRVKGTYTWNNI</sequence>
<reference evidence="1" key="1">
    <citation type="submission" date="2015-12" db="EMBL/GenBank/DDBJ databases">
        <title>Gene expression during late stages of embryo sac development: a critical building block for successful pollen-pistil interactions.</title>
        <authorList>
            <person name="Liu Y."/>
            <person name="Joly V."/>
            <person name="Sabar M."/>
            <person name="Matton D.P."/>
        </authorList>
    </citation>
    <scope>NUCLEOTIDE SEQUENCE</scope>
</reference>
<dbReference type="AlphaFoldDB" id="A0A0V0H419"/>